<dbReference type="Proteomes" id="UP001348369">
    <property type="component" value="Chromosome"/>
</dbReference>
<proteinExistence type="predicted"/>
<organism evidence="1 2">
    <name type="scientific">Streptomyces scopuliridis</name>
    <dbReference type="NCBI Taxonomy" id="452529"/>
    <lineage>
        <taxon>Bacteria</taxon>
        <taxon>Bacillati</taxon>
        <taxon>Actinomycetota</taxon>
        <taxon>Actinomycetes</taxon>
        <taxon>Kitasatosporales</taxon>
        <taxon>Streptomycetaceae</taxon>
        <taxon>Streptomyces</taxon>
    </lineage>
</organism>
<evidence type="ECO:0000313" key="2">
    <source>
        <dbReference type="Proteomes" id="UP001348369"/>
    </source>
</evidence>
<reference evidence="1" key="1">
    <citation type="submission" date="2022-10" db="EMBL/GenBank/DDBJ databases">
        <title>The complete genomes of actinobacterial strains from the NBC collection.</title>
        <authorList>
            <person name="Joergensen T.S."/>
            <person name="Alvarez Arevalo M."/>
            <person name="Sterndorff E.B."/>
            <person name="Faurdal D."/>
            <person name="Vuksanovic O."/>
            <person name="Mourched A.-S."/>
            <person name="Charusanti P."/>
            <person name="Shaw S."/>
            <person name="Blin K."/>
            <person name="Weber T."/>
        </authorList>
    </citation>
    <scope>NUCLEOTIDE SEQUENCE</scope>
    <source>
        <strain evidence="1">NBC 01771</strain>
    </source>
</reference>
<protein>
    <submittedName>
        <fullName evidence="1">M56 family metallopeptidase</fullName>
    </submittedName>
</protein>
<keyword evidence="2" id="KW-1185">Reference proteome</keyword>
<dbReference type="EMBL" id="CP109109">
    <property type="protein sequence ID" value="WSB96421.1"/>
    <property type="molecule type" value="Genomic_DNA"/>
</dbReference>
<name>A0ACD4ZGX1_9ACTN</name>
<evidence type="ECO:0000313" key="1">
    <source>
        <dbReference type="EMBL" id="WSB96421.1"/>
    </source>
</evidence>
<sequence length="301" mass="31353">MNAAPALLGYAAAVGWVAPRVMLRSSWPHRSPALAATVWIAFAASFSLCVALAALHLATPQAHLHGILYSCQVALGIGPTTGAGAVERVGIAASAVVVAAHVVSFAFHALRARGARNGHRRILDKVGRPSAGLRATVIDHGVPAAYCLPGRRPRIVLSTGAVELLSRAELGAVIEHERAHIACRHHLVLVAAQSFATVFRRLPLARHLREQIPLLLEMAADDRALRSYPHGVLATAMVEMASGGAAPRGTLSAGGPTALVRLRRILGPARCAHPALRGVMAATAVMTPLLPLLLACPPGLG</sequence>
<gene>
    <name evidence="1" type="ORF">OG835_05020</name>
</gene>
<accession>A0ACD4ZGX1</accession>